<dbReference type="AlphaFoldDB" id="A0A4D6Y8I8"/>
<sequence length="248" mass="29452">MLKREILSNKLIKNKNGYNQNNERNNINIINNLYLKKINNGTSTKKIKNFDIYINKVNLTKDEKKIIFPLDVKKNKSISSLCKKINTIDNIIDKRNVLKVYDKQESIELHNEPLIFNDTKNYIEWKKLISQKILLSIFNKYNQAEIHLKPEFLGSIHIIISMKNNAVKLKFISKYNEVRKFLDSYIPFLRNSLTQKGIKLEEFNIYSSFKNKKLKNKNIDYINNFKKKNNIYEKNLTLIKYTPIDVLV</sequence>
<evidence type="ECO:0000256" key="3">
    <source>
        <dbReference type="ARBA" id="ARBA00022795"/>
    </source>
</evidence>
<evidence type="ECO:0000313" key="5">
    <source>
        <dbReference type="EMBL" id="QCI22541.1"/>
    </source>
</evidence>
<dbReference type="InterPro" id="IPR021136">
    <property type="entry name" value="Flagellar_hook_control-like_C"/>
</dbReference>
<reference evidence="5 6" key="1">
    <citation type="submission" date="2018-12" db="EMBL/GenBank/DDBJ databases">
        <authorList>
            <person name="Chong R.A."/>
        </authorList>
    </citation>
    <scope>NUCLEOTIDE SEQUENCE [LARGE SCALE GENOMIC DNA]</scope>
    <source>
        <strain evidence="5 6">Mga</strain>
    </source>
</reference>
<evidence type="ECO:0000259" key="4">
    <source>
        <dbReference type="Pfam" id="PF02120"/>
    </source>
</evidence>
<dbReference type="PANTHER" id="PTHR37533:SF2">
    <property type="entry name" value="FLAGELLAR HOOK-LENGTH CONTROL PROTEIN"/>
    <property type="match status" value="1"/>
</dbReference>
<comment type="similarity">
    <text evidence="2">Belongs to the FliK family.</text>
</comment>
<evidence type="ECO:0000313" key="6">
    <source>
        <dbReference type="Proteomes" id="UP000298716"/>
    </source>
</evidence>
<dbReference type="EMBL" id="CP034867">
    <property type="protein sequence ID" value="QCI22541.1"/>
    <property type="molecule type" value="Genomic_DNA"/>
</dbReference>
<dbReference type="OrthoDB" id="6554452at2"/>
<dbReference type="PRINTS" id="PR01007">
    <property type="entry name" value="FLGHOOKFLIK"/>
</dbReference>
<keyword evidence="5" id="KW-0969">Cilium</keyword>
<dbReference type="InterPro" id="IPR001635">
    <property type="entry name" value="Flag_hook_Flik"/>
</dbReference>
<keyword evidence="5" id="KW-0966">Cell projection</keyword>
<reference evidence="5 6" key="2">
    <citation type="submission" date="2019-05" db="EMBL/GenBank/DDBJ databases">
        <title>Genome evolution of the obligate endosymbiont Buchnera aphidicola.</title>
        <authorList>
            <person name="Moran N.A."/>
        </authorList>
    </citation>
    <scope>NUCLEOTIDE SEQUENCE [LARGE SCALE GENOMIC DNA]</scope>
    <source>
        <strain evidence="5 6">Mga</strain>
    </source>
</reference>
<keyword evidence="5" id="KW-0282">Flagellum</keyword>
<organism evidence="5 6">
    <name type="scientific">Buchnera aphidicola</name>
    <name type="common">Macrosiphum gaurae</name>
    <dbReference type="NCBI Taxonomy" id="2315801"/>
    <lineage>
        <taxon>Bacteria</taxon>
        <taxon>Pseudomonadati</taxon>
        <taxon>Pseudomonadota</taxon>
        <taxon>Gammaproteobacteria</taxon>
        <taxon>Enterobacterales</taxon>
        <taxon>Erwiniaceae</taxon>
        <taxon>Buchnera</taxon>
    </lineage>
</organism>
<dbReference type="GO" id="GO:0009424">
    <property type="term" value="C:bacterial-type flagellum hook"/>
    <property type="evidence" value="ECO:0007669"/>
    <property type="project" value="InterPro"/>
</dbReference>
<name>A0A4D6Y8I8_9GAMM</name>
<dbReference type="RefSeq" id="WP_158354478.1">
    <property type="nucleotide sequence ID" value="NZ_CP034867.1"/>
</dbReference>
<gene>
    <name evidence="5" type="ORF">D9V72_00395</name>
</gene>
<accession>A0A4D6Y8I8</accession>
<comment type="function">
    <text evidence="1">Controls the length of the flagellar hook.</text>
</comment>
<proteinExistence type="inferred from homology"/>
<protein>
    <submittedName>
        <fullName evidence="5">Flagellar hook-length control protein FliK</fullName>
    </submittedName>
</protein>
<dbReference type="Gene3D" id="3.30.750.140">
    <property type="match status" value="1"/>
</dbReference>
<feature type="domain" description="Flagellar hook-length control protein-like C-terminal" evidence="4">
    <location>
        <begin position="139"/>
        <end position="206"/>
    </location>
</feature>
<dbReference type="CDD" id="cd17470">
    <property type="entry name" value="T3SS_Flik_C"/>
    <property type="match status" value="1"/>
</dbReference>
<dbReference type="InterPro" id="IPR038610">
    <property type="entry name" value="FliK-like_C_sf"/>
</dbReference>
<evidence type="ECO:0000256" key="1">
    <source>
        <dbReference type="ARBA" id="ARBA00003944"/>
    </source>
</evidence>
<dbReference type="Proteomes" id="UP000298716">
    <property type="component" value="Chromosome"/>
</dbReference>
<dbReference type="InterPro" id="IPR052563">
    <property type="entry name" value="FliK"/>
</dbReference>
<keyword evidence="3" id="KW-1005">Bacterial flagellum biogenesis</keyword>
<dbReference type="GO" id="GO:0044780">
    <property type="term" value="P:bacterial-type flagellum assembly"/>
    <property type="evidence" value="ECO:0007669"/>
    <property type="project" value="InterPro"/>
</dbReference>
<evidence type="ECO:0000256" key="2">
    <source>
        <dbReference type="ARBA" id="ARBA00009149"/>
    </source>
</evidence>
<dbReference type="Pfam" id="PF02120">
    <property type="entry name" value="Flg_hook"/>
    <property type="match status" value="1"/>
</dbReference>
<dbReference type="PANTHER" id="PTHR37533">
    <property type="entry name" value="FLAGELLAR HOOK-LENGTH CONTROL PROTEIN"/>
    <property type="match status" value="1"/>
</dbReference>